<dbReference type="Pfam" id="PF12259">
    <property type="entry name" value="Baculo_F"/>
    <property type="match status" value="1"/>
</dbReference>
<sequence>MTLENIHDIIESTKITSYKPLKKYIGGVSKPATFSATIDTFQAIEDNKWIFILKKSTPYVIECADKILNKEISDAGIISLSPGCKFYTAFVTINAEKDTESNIITVIYPITIVNLEDNCISDSFKTTPRELLAITIRNIPLDALNFLLTL</sequence>
<comment type="caution">
    <text evidence="1">The sequence shown here is derived from an EMBL/GenBank/DDBJ whole genome shotgun (WGS) entry which is preliminary data.</text>
</comment>
<dbReference type="Proteomes" id="UP001153954">
    <property type="component" value="Unassembled WGS sequence"/>
</dbReference>
<accession>A0AAU9TCQ7</accession>
<gene>
    <name evidence="1" type="ORF">EEDITHA_LOCUS1150</name>
</gene>
<keyword evidence="2" id="KW-1185">Reference proteome</keyword>
<dbReference type="InterPro" id="IPR022048">
    <property type="entry name" value="Envelope_fusion-like"/>
</dbReference>
<dbReference type="EMBL" id="CAKOGL010000003">
    <property type="protein sequence ID" value="CAH2084596.1"/>
    <property type="molecule type" value="Genomic_DNA"/>
</dbReference>
<organism evidence="1 2">
    <name type="scientific">Euphydryas editha</name>
    <name type="common">Edith's checkerspot</name>
    <dbReference type="NCBI Taxonomy" id="104508"/>
    <lineage>
        <taxon>Eukaryota</taxon>
        <taxon>Metazoa</taxon>
        <taxon>Ecdysozoa</taxon>
        <taxon>Arthropoda</taxon>
        <taxon>Hexapoda</taxon>
        <taxon>Insecta</taxon>
        <taxon>Pterygota</taxon>
        <taxon>Neoptera</taxon>
        <taxon>Endopterygota</taxon>
        <taxon>Lepidoptera</taxon>
        <taxon>Glossata</taxon>
        <taxon>Ditrysia</taxon>
        <taxon>Papilionoidea</taxon>
        <taxon>Nymphalidae</taxon>
        <taxon>Nymphalinae</taxon>
        <taxon>Euphydryas</taxon>
    </lineage>
</organism>
<name>A0AAU9TCQ7_EUPED</name>
<protein>
    <submittedName>
        <fullName evidence="1">Uncharacterized protein</fullName>
    </submittedName>
</protein>
<evidence type="ECO:0000313" key="1">
    <source>
        <dbReference type="EMBL" id="CAH2084596.1"/>
    </source>
</evidence>
<evidence type="ECO:0000313" key="2">
    <source>
        <dbReference type="Proteomes" id="UP001153954"/>
    </source>
</evidence>
<reference evidence="1" key="1">
    <citation type="submission" date="2022-03" db="EMBL/GenBank/DDBJ databases">
        <authorList>
            <person name="Tunstrom K."/>
        </authorList>
    </citation>
    <scope>NUCLEOTIDE SEQUENCE</scope>
</reference>
<proteinExistence type="predicted"/>
<dbReference type="AlphaFoldDB" id="A0AAU9TCQ7"/>